<gene>
    <name evidence="2" type="ORF">CGC21_23805</name>
</gene>
<dbReference type="Proteomes" id="UP000318447">
    <property type="component" value="Unassembled WGS sequence"/>
</dbReference>
<sequence length="183" mass="19917">MFLSQSRCRCCHGRFHGSEVGTFGKGPEAGYLPASRSCSPVKRAGARKFAIARSRLSHDWKSRYFVLSPVNDGTCCYTDKAAATVGSEKQGGDTKSDGSASHDADAEPGREALEARRAQGLRSSEKELRLVLQCGTIEERSAWITALEAHRHAVNNLTDYSSAANAAAKANAKEKKMCEEVYW</sequence>
<dbReference type="SUPFAM" id="SSF50729">
    <property type="entry name" value="PH domain-like"/>
    <property type="match status" value="1"/>
</dbReference>
<organism evidence="2 3">
    <name type="scientific">Leishmania donovani</name>
    <dbReference type="NCBI Taxonomy" id="5661"/>
    <lineage>
        <taxon>Eukaryota</taxon>
        <taxon>Discoba</taxon>
        <taxon>Euglenozoa</taxon>
        <taxon>Kinetoplastea</taxon>
        <taxon>Metakinetoplastina</taxon>
        <taxon>Trypanosomatida</taxon>
        <taxon>Trypanosomatidae</taxon>
        <taxon>Leishmaniinae</taxon>
        <taxon>Leishmania</taxon>
    </lineage>
</organism>
<feature type="compositionally biased region" description="Basic and acidic residues" evidence="1">
    <location>
        <begin position="90"/>
        <end position="119"/>
    </location>
</feature>
<evidence type="ECO:0000256" key="1">
    <source>
        <dbReference type="SAM" id="MobiDB-lite"/>
    </source>
</evidence>
<name>A0A504XE93_LEIDO</name>
<dbReference type="AlphaFoldDB" id="A0A504XE93"/>
<evidence type="ECO:0008006" key="4">
    <source>
        <dbReference type="Google" id="ProtNLM"/>
    </source>
</evidence>
<evidence type="ECO:0000313" key="3">
    <source>
        <dbReference type="Proteomes" id="UP000318447"/>
    </source>
</evidence>
<accession>A0A504XE93</accession>
<comment type="caution">
    <text evidence="2">The sequence shown here is derived from an EMBL/GenBank/DDBJ whole genome shotgun (WGS) entry which is preliminary data.</text>
</comment>
<dbReference type="Gene3D" id="2.30.29.30">
    <property type="entry name" value="Pleckstrin-homology domain (PH domain)/Phosphotyrosine-binding domain (PTB)"/>
    <property type="match status" value="1"/>
</dbReference>
<protein>
    <recommendedName>
        <fullName evidence="4">PH domain-containing protein</fullName>
    </recommendedName>
</protein>
<evidence type="ECO:0000313" key="2">
    <source>
        <dbReference type="EMBL" id="TPP46654.1"/>
    </source>
</evidence>
<proteinExistence type="predicted"/>
<feature type="region of interest" description="Disordered" evidence="1">
    <location>
        <begin position="86"/>
        <end position="119"/>
    </location>
</feature>
<reference evidence="3" key="1">
    <citation type="submission" date="2019-02" db="EMBL/GenBank/DDBJ databases">
        <title>FDA dAtabase for Regulatory Grade micrObial Sequences (FDA-ARGOS): Supporting development and validation of Infectious Disease Dx tests.</title>
        <authorList>
            <person name="Duncan R."/>
            <person name="Fisher C."/>
            <person name="Tallon L."/>
            <person name="Sadzewicz L."/>
            <person name="Sengamalay N."/>
            <person name="Ott S."/>
            <person name="Godinez A."/>
            <person name="Nagaraj S."/>
            <person name="Vavikolanu K."/>
            <person name="Nadendla S."/>
            <person name="Aluvathingal J."/>
            <person name="Sichtig H."/>
        </authorList>
    </citation>
    <scope>NUCLEOTIDE SEQUENCE [LARGE SCALE GENOMIC DNA]</scope>
    <source>
        <strain evidence="3">FDAARGOS_361</strain>
    </source>
</reference>
<dbReference type="EMBL" id="RHLC01000036">
    <property type="protein sequence ID" value="TPP46654.1"/>
    <property type="molecule type" value="Genomic_DNA"/>
</dbReference>
<dbReference type="InterPro" id="IPR011993">
    <property type="entry name" value="PH-like_dom_sf"/>
</dbReference>